<gene>
    <name evidence="1" type="ORF">AUF17_16060</name>
</gene>
<dbReference type="EMBL" id="PDXQ01000002">
    <property type="protein sequence ID" value="TRZ28245.1"/>
    <property type="molecule type" value="Genomic_DNA"/>
</dbReference>
<evidence type="ECO:0000313" key="1">
    <source>
        <dbReference type="EMBL" id="TRZ28245.1"/>
    </source>
</evidence>
<proteinExistence type="predicted"/>
<protein>
    <submittedName>
        <fullName evidence="1">Uncharacterized protein</fullName>
    </submittedName>
</protein>
<dbReference type="AlphaFoldDB" id="A0A8B5VSL5"/>
<evidence type="ECO:0000313" key="2">
    <source>
        <dbReference type="Proteomes" id="UP000316316"/>
    </source>
</evidence>
<comment type="caution">
    <text evidence="1">The sequence shown here is derived from an EMBL/GenBank/DDBJ whole genome shotgun (WGS) entry which is preliminary data.</text>
</comment>
<sequence length="148" mass="17207">METIIPADQLLQKIQQLLDDNPSSLLNFTAEKETAKKLVDGQHEKIAHLQFLHQEMLELQDDSEVSINEIRRMKATFDQAYQAYKKEYSSLKELYLTLAVSFVTEKYVLKQCFFGESDQMLSKIMEKTADQDLEIAQLKEFVSSFDED</sequence>
<reference evidence="1 2" key="1">
    <citation type="submission" date="2017-10" db="EMBL/GenBank/DDBJ databases">
        <title>FDA dAtabase for Regulatory Grade micrObial Sequences (FDA-ARGOS): Supporting development and validation of Infectious Disease Dx tests.</title>
        <authorList>
            <person name="Campos J."/>
            <person name="Goldberg B."/>
            <person name="Tallon L.J."/>
            <person name="Sadzewicz L."/>
            <person name="Sengamalay N."/>
            <person name="Ott S."/>
            <person name="Godinez A."/>
            <person name="Nagaraj S."/>
            <person name="Vyas G."/>
            <person name="Aluvathingal J."/>
            <person name="Nadendla S."/>
            <person name="Geyer C."/>
            <person name="Nandy P."/>
            <person name="Hobson J."/>
            <person name="Sichtig H."/>
        </authorList>
    </citation>
    <scope>NUCLEOTIDE SEQUENCE [LARGE SCALE GENOMIC DNA]</scope>
    <source>
        <strain evidence="1 2">FDAARGOS_185</strain>
    </source>
</reference>
<name>A0A8B5VSL5_ENTAV</name>
<organism evidence="1 2">
    <name type="scientific">Enterococcus avium</name>
    <name type="common">Streptococcus avium</name>
    <dbReference type="NCBI Taxonomy" id="33945"/>
    <lineage>
        <taxon>Bacteria</taxon>
        <taxon>Bacillati</taxon>
        <taxon>Bacillota</taxon>
        <taxon>Bacilli</taxon>
        <taxon>Lactobacillales</taxon>
        <taxon>Enterococcaceae</taxon>
        <taxon>Enterococcus</taxon>
    </lineage>
</organism>
<dbReference type="Proteomes" id="UP000316316">
    <property type="component" value="Unassembled WGS sequence"/>
</dbReference>
<dbReference type="RefSeq" id="WP_016178087.1">
    <property type="nucleotide sequence ID" value="NZ_CAAKOH010000155.1"/>
</dbReference>
<accession>A0A8B5VSL5</accession>